<keyword evidence="6" id="KW-1185">Reference proteome</keyword>
<feature type="region of interest" description="Disordered" evidence="5">
    <location>
        <begin position="347"/>
        <end position="376"/>
    </location>
</feature>
<sequence length="465" mass="52715">MGAFFSCPLAKHIGVGNGVESGRTALESSVSFKGKDLKKITEEEELHIVVNSPKSEGMENRSPRAESRDGIQMIMDLGPTNREHMAATQLQRVYKSFRTRRRLADCAVLAEKSWWTLLNFAELRRSSVSFFDIEKHKTAVSRWSRARTRAARVGKGLSKNEKAQMLALQHWLEAIDPRHRYGQNLQLYYEKWLHCQSQQPFFYWLDIGEGKELDLVEECPRVKLQQQCIKYLGPLERTAYEVVVKDGKFVYKRSGELVHTTRVDKHEKWIFVLSTSKVLYVGKKMKGTFHHSSFLAGGATLAAGRLVIENGILQAVWPHSGHYRPTEENFQEFVSFLAENNVDLTHVKMSPDDEKDNVEQTRTSSSSKESSAGLDDGTVAIVAEEMSIDKPDSPEQEPLLTGSCKVEIIPDESILKRINSHKETKSYQLGKQLSCKWTTGAGPRIGCVRDYPVKLQLRALEKVSL</sequence>
<dbReference type="PANTHER" id="PTHR31250">
    <property type="entry name" value="IQ DOMAIN-CONTAINING PROTEIN IQM3"/>
    <property type="match status" value="1"/>
</dbReference>
<name>A0A6J1EKF3_CUCMO</name>
<dbReference type="AlphaFoldDB" id="A0A6J1EKF3"/>
<evidence type="ECO:0000256" key="4">
    <source>
        <dbReference type="ARBA" id="ARBA00023242"/>
    </source>
</evidence>
<dbReference type="Proteomes" id="UP000504609">
    <property type="component" value="Unplaced"/>
</dbReference>
<evidence type="ECO:0000313" key="7">
    <source>
        <dbReference type="RefSeq" id="XP_022927233.1"/>
    </source>
</evidence>
<evidence type="ECO:0000256" key="3">
    <source>
        <dbReference type="ARBA" id="ARBA00022490"/>
    </source>
</evidence>
<accession>A0A6J1EKF3</accession>
<dbReference type="RefSeq" id="XP_022927233.1">
    <property type="nucleotide sequence ID" value="XM_023071465.1"/>
</dbReference>
<dbReference type="InterPro" id="IPR044159">
    <property type="entry name" value="IQM"/>
</dbReference>
<keyword evidence="3" id="KW-0963">Cytoplasm</keyword>
<evidence type="ECO:0000313" key="6">
    <source>
        <dbReference type="Proteomes" id="UP000504609"/>
    </source>
</evidence>
<dbReference type="KEGG" id="cmos:111434142"/>
<evidence type="ECO:0000256" key="2">
    <source>
        <dbReference type="ARBA" id="ARBA00004496"/>
    </source>
</evidence>
<gene>
    <name evidence="7" type="primary">LOC111434142</name>
</gene>
<organism evidence="6 7">
    <name type="scientific">Cucurbita moschata</name>
    <name type="common">Winter crookneck squash</name>
    <name type="synonym">Cucurbita pepo var. moschata</name>
    <dbReference type="NCBI Taxonomy" id="3662"/>
    <lineage>
        <taxon>Eukaryota</taxon>
        <taxon>Viridiplantae</taxon>
        <taxon>Streptophyta</taxon>
        <taxon>Embryophyta</taxon>
        <taxon>Tracheophyta</taxon>
        <taxon>Spermatophyta</taxon>
        <taxon>Magnoliopsida</taxon>
        <taxon>eudicotyledons</taxon>
        <taxon>Gunneridae</taxon>
        <taxon>Pentapetalae</taxon>
        <taxon>rosids</taxon>
        <taxon>fabids</taxon>
        <taxon>Cucurbitales</taxon>
        <taxon>Cucurbitaceae</taxon>
        <taxon>Cucurbiteae</taxon>
        <taxon>Cucurbita</taxon>
    </lineage>
</organism>
<dbReference type="GeneID" id="111434142"/>
<protein>
    <submittedName>
        <fullName evidence="7">IQ domain-containing protein IQM2-like</fullName>
    </submittedName>
</protein>
<reference evidence="7" key="1">
    <citation type="submission" date="2025-08" db="UniProtKB">
        <authorList>
            <consortium name="RefSeq"/>
        </authorList>
    </citation>
    <scope>IDENTIFICATION</scope>
    <source>
        <tissue evidence="7">Young leaves</tissue>
    </source>
</reference>
<evidence type="ECO:0000256" key="1">
    <source>
        <dbReference type="ARBA" id="ARBA00004123"/>
    </source>
</evidence>
<proteinExistence type="predicted"/>
<evidence type="ECO:0000256" key="5">
    <source>
        <dbReference type="SAM" id="MobiDB-lite"/>
    </source>
</evidence>
<dbReference type="PANTHER" id="PTHR31250:SF14">
    <property type="entry name" value="IQ DOMAIN-CONTAINING PROTEIN IQM2"/>
    <property type="match status" value="1"/>
</dbReference>
<dbReference type="GO" id="GO:0005737">
    <property type="term" value="C:cytoplasm"/>
    <property type="evidence" value="ECO:0007669"/>
    <property type="project" value="UniProtKB-SubCell"/>
</dbReference>
<keyword evidence="4" id="KW-0539">Nucleus</keyword>
<dbReference type="GO" id="GO:0005634">
    <property type="term" value="C:nucleus"/>
    <property type="evidence" value="ECO:0007669"/>
    <property type="project" value="UniProtKB-SubCell"/>
</dbReference>
<comment type="subcellular location">
    <subcellularLocation>
        <location evidence="2">Cytoplasm</location>
    </subcellularLocation>
    <subcellularLocation>
        <location evidence="1">Nucleus</location>
    </subcellularLocation>
</comment>